<keyword evidence="2" id="KW-0472">Membrane</keyword>
<proteinExistence type="predicted"/>
<evidence type="ECO:0000256" key="1">
    <source>
        <dbReference type="SAM" id="MobiDB-lite"/>
    </source>
</evidence>
<keyword evidence="2" id="KW-1133">Transmembrane helix</keyword>
<evidence type="ECO:0000313" key="4">
    <source>
        <dbReference type="Proteomes" id="UP000243459"/>
    </source>
</evidence>
<name>A0A5P1FIQ8_ASPOF</name>
<dbReference type="Proteomes" id="UP000243459">
    <property type="component" value="Chromosome 3"/>
</dbReference>
<feature type="region of interest" description="Disordered" evidence="1">
    <location>
        <begin position="136"/>
        <end position="224"/>
    </location>
</feature>
<keyword evidence="2" id="KW-0812">Transmembrane</keyword>
<keyword evidence="4" id="KW-1185">Reference proteome</keyword>
<sequence length="224" mass="25246">MLPSTTVNAATLLPWYLVHISSFLLLKLHQRKIRHNVNSYQNPNPIPLPSSIVMRERDDLNVGIDEDGELPGAVDESERLDQGPRNVNEEETNEATNEGQYDDNEAIKEAQHDENETSDGGKLDENDVYSLIHSMNQDKEVTDGGENDDNNVSDGGEHDENENPPTKTNIPSQVPALIESHRLMYTRSPSEGTSSEPMRRTYSIPRKQDRDNVSTNRVQLREAE</sequence>
<evidence type="ECO:0000256" key="2">
    <source>
        <dbReference type="SAM" id="Phobius"/>
    </source>
</evidence>
<feature type="compositionally biased region" description="Polar residues" evidence="1">
    <location>
        <begin position="163"/>
        <end position="172"/>
    </location>
</feature>
<dbReference type="AlphaFoldDB" id="A0A5P1FIQ8"/>
<protein>
    <submittedName>
        <fullName evidence="3">Uncharacterized protein</fullName>
    </submittedName>
</protein>
<feature type="region of interest" description="Disordered" evidence="1">
    <location>
        <begin position="63"/>
        <end position="102"/>
    </location>
</feature>
<feature type="transmembrane region" description="Helical" evidence="2">
    <location>
        <begin position="6"/>
        <end position="26"/>
    </location>
</feature>
<dbReference type="EMBL" id="CM007383">
    <property type="protein sequence ID" value="ONK76470.1"/>
    <property type="molecule type" value="Genomic_DNA"/>
</dbReference>
<feature type="compositionally biased region" description="Polar residues" evidence="1">
    <location>
        <begin position="187"/>
        <end position="196"/>
    </location>
</feature>
<reference evidence="4" key="1">
    <citation type="journal article" date="2017" name="Nat. Commun.">
        <title>The asparagus genome sheds light on the origin and evolution of a young Y chromosome.</title>
        <authorList>
            <person name="Harkess A."/>
            <person name="Zhou J."/>
            <person name="Xu C."/>
            <person name="Bowers J.E."/>
            <person name="Van der Hulst R."/>
            <person name="Ayyampalayam S."/>
            <person name="Mercati F."/>
            <person name="Riccardi P."/>
            <person name="McKain M.R."/>
            <person name="Kakrana A."/>
            <person name="Tang H."/>
            <person name="Ray J."/>
            <person name="Groenendijk J."/>
            <person name="Arikit S."/>
            <person name="Mathioni S.M."/>
            <person name="Nakano M."/>
            <person name="Shan H."/>
            <person name="Telgmann-Rauber A."/>
            <person name="Kanno A."/>
            <person name="Yue Z."/>
            <person name="Chen H."/>
            <person name="Li W."/>
            <person name="Chen Y."/>
            <person name="Xu X."/>
            <person name="Zhang Y."/>
            <person name="Luo S."/>
            <person name="Chen H."/>
            <person name="Gao J."/>
            <person name="Mao Z."/>
            <person name="Pires J.C."/>
            <person name="Luo M."/>
            <person name="Kudrna D."/>
            <person name="Wing R.A."/>
            <person name="Meyers B.C."/>
            <person name="Yi K."/>
            <person name="Kong H."/>
            <person name="Lavrijsen P."/>
            <person name="Sunseri F."/>
            <person name="Falavigna A."/>
            <person name="Ye Y."/>
            <person name="Leebens-Mack J.H."/>
            <person name="Chen G."/>
        </authorList>
    </citation>
    <scope>NUCLEOTIDE SEQUENCE [LARGE SCALE GENOMIC DNA]</scope>
    <source>
        <strain evidence="4">cv. DH0086</strain>
    </source>
</reference>
<dbReference type="Gramene" id="ONK76470">
    <property type="protein sequence ID" value="ONK76470"/>
    <property type="gene ID" value="A4U43_C03F28290"/>
</dbReference>
<gene>
    <name evidence="3" type="ORF">A4U43_C03F28290</name>
</gene>
<organism evidence="3 4">
    <name type="scientific">Asparagus officinalis</name>
    <name type="common">Garden asparagus</name>
    <dbReference type="NCBI Taxonomy" id="4686"/>
    <lineage>
        <taxon>Eukaryota</taxon>
        <taxon>Viridiplantae</taxon>
        <taxon>Streptophyta</taxon>
        <taxon>Embryophyta</taxon>
        <taxon>Tracheophyta</taxon>
        <taxon>Spermatophyta</taxon>
        <taxon>Magnoliopsida</taxon>
        <taxon>Liliopsida</taxon>
        <taxon>Asparagales</taxon>
        <taxon>Asparagaceae</taxon>
        <taxon>Asparagoideae</taxon>
        <taxon>Asparagus</taxon>
    </lineage>
</organism>
<evidence type="ECO:0000313" key="3">
    <source>
        <dbReference type="EMBL" id="ONK76470.1"/>
    </source>
</evidence>
<feature type="compositionally biased region" description="Acidic residues" evidence="1">
    <location>
        <begin position="143"/>
        <end position="162"/>
    </location>
</feature>
<accession>A0A5P1FIQ8</accession>